<evidence type="ECO:0000256" key="5">
    <source>
        <dbReference type="ARBA" id="ARBA00022695"/>
    </source>
</evidence>
<sequence>MSIRKALITAAGPSQRRLPLQALTDRNGESKAALAIILDEMLSAGIEQVGLIVSPADRAAYESVLAAYVKSLVFIEQATPGGYGHAVYCGREFVGGEKFLLQVSDHLYVSNQEKSCTRQLLDVAEAEGCAVSAVQATHESQLRFFGTVAGSLRAGRPGLYQIDNVIEKPTPTVAEQQCVVPGLRSGHYLCFFGMHVLTPTVFTLLAEDKAALAPEAKLGLSPALARLATRESYLAAELAGRRSDLEAQFGVLRAQIALGLNGSARTEVLALLAEELAVDASKTAVRR</sequence>
<gene>
    <name evidence="11" type="ORF">CMV30_03925</name>
</gene>
<dbReference type="KEGG" id="vbh:CMV30_03925"/>
<dbReference type="PANTHER" id="PTHR43197">
    <property type="entry name" value="UTP--GLUCOSE-1-PHOSPHATE URIDYLYLTRANSFERASE"/>
    <property type="match status" value="1"/>
</dbReference>
<dbReference type="SUPFAM" id="SSF53448">
    <property type="entry name" value="Nucleotide-diphospho-sugar transferases"/>
    <property type="match status" value="1"/>
</dbReference>
<evidence type="ECO:0000256" key="2">
    <source>
        <dbReference type="ARBA" id="ARBA00012415"/>
    </source>
</evidence>
<dbReference type="GO" id="GO:0006011">
    <property type="term" value="P:UDP-alpha-D-glucose metabolic process"/>
    <property type="evidence" value="ECO:0007669"/>
    <property type="project" value="InterPro"/>
</dbReference>
<comment type="similarity">
    <text evidence="1">Belongs to the UDPGP type 2 family.</text>
</comment>
<comment type="catalytic activity">
    <reaction evidence="9">
        <text>alpha-D-glucose 1-phosphate + UTP + H(+) = UDP-alpha-D-glucose + diphosphate</text>
        <dbReference type="Rhea" id="RHEA:19889"/>
        <dbReference type="ChEBI" id="CHEBI:15378"/>
        <dbReference type="ChEBI" id="CHEBI:33019"/>
        <dbReference type="ChEBI" id="CHEBI:46398"/>
        <dbReference type="ChEBI" id="CHEBI:58601"/>
        <dbReference type="ChEBI" id="CHEBI:58885"/>
        <dbReference type="EC" id="2.7.7.9"/>
    </reaction>
</comment>
<evidence type="ECO:0000259" key="10">
    <source>
        <dbReference type="Pfam" id="PF00483"/>
    </source>
</evidence>
<organism evidence="11 12">
    <name type="scientific">Nibricoccus aquaticus</name>
    <dbReference type="NCBI Taxonomy" id="2576891"/>
    <lineage>
        <taxon>Bacteria</taxon>
        <taxon>Pseudomonadati</taxon>
        <taxon>Verrucomicrobiota</taxon>
        <taxon>Opitutia</taxon>
        <taxon>Opitutales</taxon>
        <taxon>Opitutaceae</taxon>
        <taxon>Nibricoccus</taxon>
    </lineage>
</organism>
<protein>
    <recommendedName>
        <fullName evidence="3">UTP--glucose-1-phosphate uridylyltransferase</fullName>
        <ecNumber evidence="2">2.7.7.9</ecNumber>
    </recommendedName>
    <alternativeName>
        <fullName evidence="6">Alpha-D-glucosyl-1-phosphate uridylyltransferase</fullName>
    </alternativeName>
    <alternativeName>
        <fullName evidence="7">UDP-glucose pyrophosphorylase</fullName>
    </alternativeName>
    <alternativeName>
        <fullName evidence="8">Uridine diphosphoglucose pyrophosphorylase</fullName>
    </alternativeName>
</protein>
<keyword evidence="4 11" id="KW-0808">Transferase</keyword>
<evidence type="ECO:0000256" key="3">
    <source>
        <dbReference type="ARBA" id="ARBA00019048"/>
    </source>
</evidence>
<evidence type="ECO:0000256" key="7">
    <source>
        <dbReference type="ARBA" id="ARBA00031959"/>
    </source>
</evidence>
<keyword evidence="5 11" id="KW-0548">Nucleotidyltransferase</keyword>
<keyword evidence="12" id="KW-1185">Reference proteome</keyword>
<feature type="domain" description="Nucleotidyl transferase" evidence="10">
    <location>
        <begin position="34"/>
        <end position="210"/>
    </location>
</feature>
<dbReference type="PANTHER" id="PTHR43197:SF1">
    <property type="entry name" value="UTP--GLUCOSE-1-PHOSPHATE URIDYLYLTRANSFERASE"/>
    <property type="match status" value="1"/>
</dbReference>
<proteinExistence type="inferred from homology"/>
<evidence type="ECO:0000256" key="4">
    <source>
        <dbReference type="ARBA" id="ARBA00022679"/>
    </source>
</evidence>
<dbReference type="Pfam" id="PF00483">
    <property type="entry name" value="NTP_transferase"/>
    <property type="match status" value="1"/>
</dbReference>
<dbReference type="Gene3D" id="3.90.550.10">
    <property type="entry name" value="Spore Coat Polysaccharide Biosynthesis Protein SpsA, Chain A"/>
    <property type="match status" value="1"/>
</dbReference>
<dbReference type="GO" id="GO:0003983">
    <property type="term" value="F:UTP:glucose-1-phosphate uridylyltransferase activity"/>
    <property type="evidence" value="ECO:0007669"/>
    <property type="project" value="InterPro"/>
</dbReference>
<dbReference type="EC" id="2.7.7.9" evidence="2"/>
<evidence type="ECO:0000313" key="11">
    <source>
        <dbReference type="EMBL" id="ATC65976.1"/>
    </source>
</evidence>
<evidence type="ECO:0000313" key="12">
    <source>
        <dbReference type="Proteomes" id="UP000217265"/>
    </source>
</evidence>
<reference evidence="11 12" key="1">
    <citation type="submission" date="2017-09" db="EMBL/GenBank/DDBJ databases">
        <title>Complete genome sequence of Verrucomicrobial strain HZ-65, isolated from freshwater.</title>
        <authorList>
            <person name="Choi A."/>
        </authorList>
    </citation>
    <scope>NUCLEOTIDE SEQUENCE [LARGE SCALE GENOMIC DNA]</scope>
    <source>
        <strain evidence="11 12">HZ-65</strain>
    </source>
</reference>
<dbReference type="InterPro" id="IPR005771">
    <property type="entry name" value="GalU_uridylyltTrfase_bac/arc"/>
</dbReference>
<dbReference type="InterPro" id="IPR005835">
    <property type="entry name" value="NTP_transferase_dom"/>
</dbReference>
<dbReference type="AlphaFoldDB" id="A0A290QI36"/>
<evidence type="ECO:0000256" key="6">
    <source>
        <dbReference type="ARBA" id="ARBA00031455"/>
    </source>
</evidence>
<evidence type="ECO:0000256" key="9">
    <source>
        <dbReference type="ARBA" id="ARBA00048128"/>
    </source>
</evidence>
<accession>A0A290QI36</accession>
<name>A0A290QI36_9BACT</name>
<dbReference type="EMBL" id="CP023344">
    <property type="protein sequence ID" value="ATC65976.1"/>
    <property type="molecule type" value="Genomic_DNA"/>
</dbReference>
<dbReference type="InterPro" id="IPR029044">
    <property type="entry name" value="Nucleotide-diphossugar_trans"/>
</dbReference>
<evidence type="ECO:0000256" key="8">
    <source>
        <dbReference type="ARBA" id="ARBA00032341"/>
    </source>
</evidence>
<evidence type="ECO:0000256" key="1">
    <source>
        <dbReference type="ARBA" id="ARBA00006890"/>
    </source>
</evidence>
<dbReference type="Proteomes" id="UP000217265">
    <property type="component" value="Chromosome"/>
</dbReference>